<keyword evidence="1" id="KW-0812">Transmembrane</keyword>
<comment type="caution">
    <text evidence="2">The sequence shown here is derived from an EMBL/GenBank/DDBJ whole genome shotgun (WGS) entry which is preliminary data.</text>
</comment>
<proteinExistence type="predicted"/>
<accession>A0A9D4RT97</accession>
<protein>
    <submittedName>
        <fullName evidence="2">Uncharacterized protein</fullName>
    </submittedName>
</protein>
<name>A0A9D4RT97_DREPO</name>
<dbReference type="EMBL" id="JAIWYP010000001">
    <property type="protein sequence ID" value="KAH3880846.1"/>
    <property type="molecule type" value="Genomic_DNA"/>
</dbReference>
<evidence type="ECO:0000313" key="3">
    <source>
        <dbReference type="Proteomes" id="UP000828390"/>
    </source>
</evidence>
<evidence type="ECO:0000256" key="1">
    <source>
        <dbReference type="SAM" id="Phobius"/>
    </source>
</evidence>
<keyword evidence="1" id="KW-0472">Membrane</keyword>
<reference evidence="2" key="2">
    <citation type="submission" date="2020-11" db="EMBL/GenBank/DDBJ databases">
        <authorList>
            <person name="McCartney M.A."/>
            <person name="Auch B."/>
            <person name="Kono T."/>
            <person name="Mallez S."/>
            <person name="Becker A."/>
            <person name="Gohl D.M."/>
            <person name="Silverstein K.A.T."/>
            <person name="Koren S."/>
            <person name="Bechman K.B."/>
            <person name="Herman A."/>
            <person name="Abrahante J.E."/>
            <person name="Garbe J."/>
        </authorList>
    </citation>
    <scope>NUCLEOTIDE SEQUENCE</scope>
    <source>
        <strain evidence="2">Duluth1</strain>
        <tissue evidence="2">Whole animal</tissue>
    </source>
</reference>
<dbReference type="Proteomes" id="UP000828390">
    <property type="component" value="Unassembled WGS sequence"/>
</dbReference>
<gene>
    <name evidence="2" type="ORF">DPMN_004768</name>
</gene>
<organism evidence="2 3">
    <name type="scientific">Dreissena polymorpha</name>
    <name type="common">Zebra mussel</name>
    <name type="synonym">Mytilus polymorpha</name>
    <dbReference type="NCBI Taxonomy" id="45954"/>
    <lineage>
        <taxon>Eukaryota</taxon>
        <taxon>Metazoa</taxon>
        <taxon>Spiralia</taxon>
        <taxon>Lophotrochozoa</taxon>
        <taxon>Mollusca</taxon>
        <taxon>Bivalvia</taxon>
        <taxon>Autobranchia</taxon>
        <taxon>Heteroconchia</taxon>
        <taxon>Euheterodonta</taxon>
        <taxon>Imparidentia</taxon>
        <taxon>Neoheterodontei</taxon>
        <taxon>Myida</taxon>
        <taxon>Dreissenoidea</taxon>
        <taxon>Dreissenidae</taxon>
        <taxon>Dreissena</taxon>
    </lineage>
</organism>
<reference evidence="2" key="1">
    <citation type="journal article" date="2019" name="bioRxiv">
        <title>The Genome of the Zebra Mussel, Dreissena polymorpha: A Resource for Invasive Species Research.</title>
        <authorList>
            <person name="McCartney M.A."/>
            <person name="Auch B."/>
            <person name="Kono T."/>
            <person name="Mallez S."/>
            <person name="Zhang Y."/>
            <person name="Obille A."/>
            <person name="Becker A."/>
            <person name="Abrahante J.E."/>
            <person name="Garbe J."/>
            <person name="Badalamenti J.P."/>
            <person name="Herman A."/>
            <person name="Mangelson H."/>
            <person name="Liachko I."/>
            <person name="Sullivan S."/>
            <person name="Sone E.D."/>
            <person name="Koren S."/>
            <person name="Silverstein K.A.T."/>
            <person name="Beckman K.B."/>
            <person name="Gohl D.M."/>
        </authorList>
    </citation>
    <scope>NUCLEOTIDE SEQUENCE</scope>
    <source>
        <strain evidence="2">Duluth1</strain>
        <tissue evidence="2">Whole animal</tissue>
    </source>
</reference>
<dbReference type="AlphaFoldDB" id="A0A9D4RT97"/>
<keyword evidence="1" id="KW-1133">Transmembrane helix</keyword>
<feature type="transmembrane region" description="Helical" evidence="1">
    <location>
        <begin position="58"/>
        <end position="76"/>
    </location>
</feature>
<evidence type="ECO:0000313" key="2">
    <source>
        <dbReference type="EMBL" id="KAH3880846.1"/>
    </source>
</evidence>
<sequence length="83" mass="9170">MDVACGYCYDDDHDLGPDNSSCLPIQGDNPWKAASGPCSQGTLPSKLNWAYDYCPSPFSWMPLVGLVLYLVTFAPGRNLRFSY</sequence>
<keyword evidence="3" id="KW-1185">Reference proteome</keyword>